<keyword evidence="1" id="KW-0723">Serine/threonine-protein kinase</keyword>
<organism evidence="7 8">
    <name type="scientific">Spheniscus mendiculus</name>
    <name type="common">Galapagos penguin</name>
    <dbReference type="NCBI Taxonomy" id="156760"/>
    <lineage>
        <taxon>Eukaryota</taxon>
        <taxon>Metazoa</taxon>
        <taxon>Chordata</taxon>
        <taxon>Craniata</taxon>
        <taxon>Vertebrata</taxon>
        <taxon>Euteleostomi</taxon>
        <taxon>Archelosauria</taxon>
        <taxon>Archosauria</taxon>
        <taxon>Dinosauria</taxon>
        <taxon>Saurischia</taxon>
        <taxon>Theropoda</taxon>
        <taxon>Coelurosauria</taxon>
        <taxon>Aves</taxon>
        <taxon>Neognathae</taxon>
        <taxon>Neoaves</taxon>
        <taxon>Aequornithes</taxon>
        <taxon>Sphenisciformes</taxon>
        <taxon>Spheniscidae</taxon>
        <taxon>Spheniscus</taxon>
    </lineage>
</organism>
<evidence type="ECO:0000256" key="3">
    <source>
        <dbReference type="ARBA" id="ARBA00022741"/>
    </source>
</evidence>
<evidence type="ECO:0000256" key="4">
    <source>
        <dbReference type="ARBA" id="ARBA00022777"/>
    </source>
</evidence>
<reference evidence="7 8" key="1">
    <citation type="journal article" date="2019" name="Gigascience">
        <title>High-coverage genomes to elucidate the evolution of penguins.</title>
        <authorList>
            <person name="Pan H."/>
            <person name="Cole T.L."/>
            <person name="Bi X."/>
            <person name="Fang M."/>
            <person name="Zhou C."/>
            <person name="Yang Z."/>
            <person name="Ksepka D.T."/>
            <person name="Hart T."/>
            <person name="Bouzat J.L."/>
            <person name="Argilla L.S."/>
            <person name="Bertelsen M.F."/>
            <person name="Boersma P.D."/>
            <person name="Bost C.A."/>
            <person name="Cherel Y."/>
            <person name="Dann P."/>
            <person name="Fiddaman S.R."/>
            <person name="Howard P."/>
            <person name="Labuschagne K."/>
            <person name="Mattern T."/>
            <person name="Miller G."/>
            <person name="Parker P."/>
            <person name="Phillips R.A."/>
            <person name="Quillfeldt P."/>
            <person name="Ryan P.G."/>
            <person name="Taylor H."/>
            <person name="Thompson D.R."/>
            <person name="Young M.J."/>
            <person name="Ellegaard M.R."/>
            <person name="Gilbert M.T.P."/>
            <person name="Sinding M.S."/>
            <person name="Pacheco G."/>
            <person name="Shepherd L.D."/>
            <person name="Tennyson A.J.D."/>
            <person name="Grosser S."/>
            <person name="Kay E."/>
            <person name="Nupen L.J."/>
            <person name="Ellenberg U."/>
            <person name="Houston D.M."/>
            <person name="Reeve A.H."/>
            <person name="Johnson K."/>
            <person name="Masello J.F."/>
            <person name="Stracke T."/>
            <person name="McKinlay B."/>
            <person name="Borboroglu P.G."/>
            <person name="Zhang D.X."/>
            <person name="Zhang G."/>
        </authorList>
    </citation>
    <scope>NUCLEOTIDE SEQUENCE [LARGE SCALE GENOMIC DNA]</scope>
    <source>
        <strain evidence="7">GAPE 212</strain>
    </source>
</reference>
<dbReference type="EMBL" id="VUKU01019973">
    <property type="protein sequence ID" value="KAF1416043.1"/>
    <property type="molecule type" value="Genomic_DNA"/>
</dbReference>
<keyword evidence="5" id="KW-0067">ATP-binding</keyword>
<sequence length="68" mass="7092">APEVLSGGPYSHAADWWSLGVLLFALASGEFPVASAGDHVAMLERVKQSSYESPPALSPALARLLAEV</sequence>
<evidence type="ECO:0000256" key="1">
    <source>
        <dbReference type="ARBA" id="ARBA00022527"/>
    </source>
</evidence>
<gene>
    <name evidence="7" type="ORF">FQV24_0002822</name>
</gene>
<dbReference type="AlphaFoldDB" id="A0A8J4MMF7"/>
<evidence type="ECO:0000256" key="2">
    <source>
        <dbReference type="ARBA" id="ARBA00022679"/>
    </source>
</evidence>
<dbReference type="Gene3D" id="1.10.510.10">
    <property type="entry name" value="Transferase(Phosphotransferase) domain 1"/>
    <property type="match status" value="1"/>
</dbReference>
<feature type="non-terminal residue" evidence="7">
    <location>
        <position position="1"/>
    </location>
</feature>
<keyword evidence="4" id="KW-0418">Kinase</keyword>
<evidence type="ECO:0000259" key="6">
    <source>
        <dbReference type="PROSITE" id="PS50011"/>
    </source>
</evidence>
<keyword evidence="3" id="KW-0547">Nucleotide-binding</keyword>
<dbReference type="Proteomes" id="UP000785099">
    <property type="component" value="Unassembled WGS sequence"/>
</dbReference>
<feature type="non-terminal residue" evidence="7">
    <location>
        <position position="68"/>
    </location>
</feature>
<dbReference type="GO" id="GO:0005524">
    <property type="term" value="F:ATP binding"/>
    <property type="evidence" value="ECO:0007669"/>
    <property type="project" value="UniProtKB-KW"/>
</dbReference>
<dbReference type="Pfam" id="PF00069">
    <property type="entry name" value="Pkinase"/>
    <property type="match status" value="1"/>
</dbReference>
<dbReference type="InterPro" id="IPR011009">
    <property type="entry name" value="Kinase-like_dom_sf"/>
</dbReference>
<proteinExistence type="predicted"/>
<feature type="domain" description="Protein kinase" evidence="6">
    <location>
        <begin position="1"/>
        <end position="68"/>
    </location>
</feature>
<dbReference type="SUPFAM" id="SSF56112">
    <property type="entry name" value="Protein kinase-like (PK-like)"/>
    <property type="match status" value="1"/>
</dbReference>
<name>A0A8J4MMF7_SPHME</name>
<keyword evidence="8" id="KW-1185">Reference proteome</keyword>
<dbReference type="PROSITE" id="PS50011">
    <property type="entry name" value="PROTEIN_KINASE_DOM"/>
    <property type="match status" value="1"/>
</dbReference>
<dbReference type="InterPro" id="IPR000719">
    <property type="entry name" value="Prot_kinase_dom"/>
</dbReference>
<dbReference type="PANTHER" id="PTHR24355:SF1">
    <property type="entry name" value="RIBOSOMAL PROTEIN S6 KINASE-RELATED PROTEIN"/>
    <property type="match status" value="1"/>
</dbReference>
<evidence type="ECO:0000256" key="5">
    <source>
        <dbReference type="ARBA" id="ARBA00022840"/>
    </source>
</evidence>
<accession>A0A8J4MMF7</accession>
<evidence type="ECO:0000313" key="7">
    <source>
        <dbReference type="EMBL" id="KAF1416043.1"/>
    </source>
</evidence>
<keyword evidence="2" id="KW-0808">Transferase</keyword>
<dbReference type="GO" id="GO:0004674">
    <property type="term" value="F:protein serine/threonine kinase activity"/>
    <property type="evidence" value="ECO:0007669"/>
    <property type="project" value="UniProtKB-KW"/>
</dbReference>
<evidence type="ECO:0000313" key="8">
    <source>
        <dbReference type="Proteomes" id="UP000785099"/>
    </source>
</evidence>
<protein>
    <recommendedName>
        <fullName evidence="6">Protein kinase domain-containing protein</fullName>
    </recommendedName>
</protein>
<dbReference type="PANTHER" id="PTHR24355">
    <property type="entry name" value="G PROTEIN-COUPLED RECEPTOR KINASE/RIBOSOMAL PROTEIN S6 KINASE"/>
    <property type="match status" value="1"/>
</dbReference>
<comment type="caution">
    <text evidence="7">The sequence shown here is derived from an EMBL/GenBank/DDBJ whole genome shotgun (WGS) entry which is preliminary data.</text>
</comment>